<reference evidence="2" key="1">
    <citation type="submission" date="2020-03" db="EMBL/GenBank/DDBJ databases">
        <title>Genome of Pelagibius litoralis DSM 21314T.</title>
        <authorList>
            <person name="Wang G."/>
        </authorList>
    </citation>
    <scope>NUCLEOTIDE SEQUENCE</scope>
    <source>
        <strain evidence="2">DSM 21314</strain>
    </source>
</reference>
<protein>
    <submittedName>
        <fullName evidence="2">Uncharacterized protein</fullName>
    </submittedName>
</protein>
<dbReference type="RefSeq" id="WP_167222907.1">
    <property type="nucleotide sequence ID" value="NZ_JAAQPH010000004.1"/>
</dbReference>
<dbReference type="AlphaFoldDB" id="A0A967EVU3"/>
<feature type="compositionally biased region" description="Polar residues" evidence="1">
    <location>
        <begin position="102"/>
        <end position="121"/>
    </location>
</feature>
<feature type="region of interest" description="Disordered" evidence="1">
    <location>
        <begin position="102"/>
        <end position="124"/>
    </location>
</feature>
<evidence type="ECO:0000313" key="3">
    <source>
        <dbReference type="Proteomes" id="UP000761264"/>
    </source>
</evidence>
<dbReference type="EMBL" id="JAAQPH010000004">
    <property type="protein sequence ID" value="NIA68389.1"/>
    <property type="molecule type" value="Genomic_DNA"/>
</dbReference>
<organism evidence="2 3">
    <name type="scientific">Pelagibius litoralis</name>
    <dbReference type="NCBI Taxonomy" id="374515"/>
    <lineage>
        <taxon>Bacteria</taxon>
        <taxon>Pseudomonadati</taxon>
        <taxon>Pseudomonadota</taxon>
        <taxon>Alphaproteobacteria</taxon>
        <taxon>Rhodospirillales</taxon>
        <taxon>Rhodovibrionaceae</taxon>
        <taxon>Pelagibius</taxon>
    </lineage>
</organism>
<feature type="region of interest" description="Disordered" evidence="1">
    <location>
        <begin position="1"/>
        <end position="78"/>
    </location>
</feature>
<keyword evidence="3" id="KW-1185">Reference proteome</keyword>
<proteinExistence type="predicted"/>
<gene>
    <name evidence="2" type="ORF">HBA54_07270</name>
</gene>
<evidence type="ECO:0000313" key="2">
    <source>
        <dbReference type="EMBL" id="NIA68389.1"/>
    </source>
</evidence>
<accession>A0A967EVU3</accession>
<comment type="caution">
    <text evidence="2">The sequence shown here is derived from an EMBL/GenBank/DDBJ whole genome shotgun (WGS) entry which is preliminary data.</text>
</comment>
<evidence type="ECO:0000256" key="1">
    <source>
        <dbReference type="SAM" id="MobiDB-lite"/>
    </source>
</evidence>
<dbReference type="Proteomes" id="UP000761264">
    <property type="component" value="Unassembled WGS sequence"/>
</dbReference>
<feature type="compositionally biased region" description="Low complexity" evidence="1">
    <location>
        <begin position="1"/>
        <end position="25"/>
    </location>
</feature>
<name>A0A967EVU3_9PROT</name>
<sequence>MTGVSKLLLLPAPDAKPSAPSAVAAQNTGTQQAIEAVVRSPAADRRDGQTAQQRGSVEERRWQEQQGSQGRSRAVQVQEPAKGRLISFSGLTSMPFMVQVLGQEQAQTSQGSRATPQSALSQHRDGALMGSDIYRKAGGEPEIMPESATFIRIAV</sequence>